<dbReference type="STRING" id="235985.SAMN05414137_117100"/>
<dbReference type="FunFam" id="3.40.50.720:FF:000084">
    <property type="entry name" value="Short-chain dehydrogenase reductase"/>
    <property type="match status" value="1"/>
</dbReference>
<dbReference type="AlphaFoldDB" id="A0A1H7V5X3"/>
<evidence type="ECO:0000256" key="2">
    <source>
        <dbReference type="ARBA" id="ARBA00023002"/>
    </source>
</evidence>
<sequence length="262" mass="26934">MSGRTGERTSGRTSGTAVSLDGKVVLLTGAARGQGAEEARQFAASGARVLLTDVREEEGRALAAELGREHAVFVTHDVTDADDWAKAVEQAVTAFGRLDGLVNNAGVWRATPVGEETRAGFEAMLKVNLVGPFLGLQAALPALRDAGGGSVVNISSIAGLTGIRGHAAYGSSKFGLRGLTRCAALDLAADRIRVNSVHPGVIDTPMLPEATRAATQWPHIPLGRMGTAAEVGEIVAFLLSDASAYVTGAEFTVDGGSTAGRS</sequence>
<dbReference type="PRINTS" id="PR00081">
    <property type="entry name" value="GDHRDH"/>
</dbReference>
<dbReference type="PANTHER" id="PTHR24321:SF8">
    <property type="entry name" value="ESTRADIOL 17-BETA-DEHYDROGENASE 8-RELATED"/>
    <property type="match status" value="1"/>
</dbReference>
<dbReference type="NCBIfam" id="NF005559">
    <property type="entry name" value="PRK07231.1"/>
    <property type="match status" value="1"/>
</dbReference>
<protein>
    <submittedName>
        <fullName evidence="5">3alpha(Or 20beta)-hydroxysteroid dehydrogenase</fullName>
    </submittedName>
</protein>
<comment type="similarity">
    <text evidence="1">Belongs to the short-chain dehydrogenases/reductases (SDR) family.</text>
</comment>
<feature type="domain" description="Ketoreductase" evidence="4">
    <location>
        <begin position="23"/>
        <end position="195"/>
    </location>
</feature>
<dbReference type="RefSeq" id="WP_042443218.1">
    <property type="nucleotide sequence ID" value="NZ_BBPN01000004.1"/>
</dbReference>
<dbReference type="Proteomes" id="UP000183015">
    <property type="component" value="Unassembled WGS sequence"/>
</dbReference>
<dbReference type="eggNOG" id="COG1028">
    <property type="taxonomic scope" value="Bacteria"/>
</dbReference>
<dbReference type="InterPro" id="IPR057326">
    <property type="entry name" value="KR_dom"/>
</dbReference>
<dbReference type="InterPro" id="IPR020904">
    <property type="entry name" value="Sc_DH/Rdtase_CS"/>
</dbReference>
<keyword evidence="6" id="KW-1185">Reference proteome</keyword>
<name>A0A1H7V5X3_STRJI</name>
<evidence type="ECO:0000313" key="5">
    <source>
        <dbReference type="EMBL" id="SEM04459.1"/>
    </source>
</evidence>
<dbReference type="PRINTS" id="PR00080">
    <property type="entry name" value="SDRFAMILY"/>
</dbReference>
<dbReference type="GO" id="GO:0016491">
    <property type="term" value="F:oxidoreductase activity"/>
    <property type="evidence" value="ECO:0007669"/>
    <property type="project" value="UniProtKB-KW"/>
</dbReference>
<evidence type="ECO:0000256" key="1">
    <source>
        <dbReference type="ARBA" id="ARBA00006484"/>
    </source>
</evidence>
<organism evidence="5 6">
    <name type="scientific">Streptacidiphilus jiangxiensis</name>
    <dbReference type="NCBI Taxonomy" id="235985"/>
    <lineage>
        <taxon>Bacteria</taxon>
        <taxon>Bacillati</taxon>
        <taxon>Actinomycetota</taxon>
        <taxon>Actinomycetes</taxon>
        <taxon>Kitasatosporales</taxon>
        <taxon>Streptomycetaceae</taxon>
        <taxon>Streptacidiphilus</taxon>
    </lineage>
</organism>
<dbReference type="EMBL" id="FOAZ01000017">
    <property type="protein sequence ID" value="SEM04459.1"/>
    <property type="molecule type" value="Genomic_DNA"/>
</dbReference>
<keyword evidence="3" id="KW-0520">NAD</keyword>
<keyword evidence="2" id="KW-0560">Oxidoreductase</keyword>
<dbReference type="PANTHER" id="PTHR24321">
    <property type="entry name" value="DEHYDROGENASES, SHORT CHAIN"/>
    <property type="match status" value="1"/>
</dbReference>
<evidence type="ECO:0000256" key="3">
    <source>
        <dbReference type="ARBA" id="ARBA00023027"/>
    </source>
</evidence>
<dbReference type="OrthoDB" id="3542748at2"/>
<dbReference type="Gene3D" id="3.40.50.720">
    <property type="entry name" value="NAD(P)-binding Rossmann-like Domain"/>
    <property type="match status" value="1"/>
</dbReference>
<dbReference type="Pfam" id="PF13561">
    <property type="entry name" value="adh_short_C2"/>
    <property type="match status" value="1"/>
</dbReference>
<accession>A0A1H7V5X3</accession>
<dbReference type="InterPro" id="IPR002347">
    <property type="entry name" value="SDR_fam"/>
</dbReference>
<dbReference type="SMART" id="SM00822">
    <property type="entry name" value="PKS_KR"/>
    <property type="match status" value="1"/>
</dbReference>
<dbReference type="SUPFAM" id="SSF51735">
    <property type="entry name" value="NAD(P)-binding Rossmann-fold domains"/>
    <property type="match status" value="1"/>
</dbReference>
<evidence type="ECO:0000313" key="6">
    <source>
        <dbReference type="Proteomes" id="UP000183015"/>
    </source>
</evidence>
<reference evidence="6" key="1">
    <citation type="submission" date="2016-10" db="EMBL/GenBank/DDBJ databases">
        <authorList>
            <person name="Varghese N."/>
        </authorList>
    </citation>
    <scope>NUCLEOTIDE SEQUENCE [LARGE SCALE GENOMIC DNA]</scope>
    <source>
        <strain evidence="6">DSM 45096 / BCRC 16803 / CGMCC 4.1857 / CIP 109030 / JCM 12277 / KCTC 19219 / NBRC 100920 / 33214</strain>
    </source>
</reference>
<dbReference type="PROSITE" id="PS00061">
    <property type="entry name" value="ADH_SHORT"/>
    <property type="match status" value="1"/>
</dbReference>
<evidence type="ECO:0000259" key="4">
    <source>
        <dbReference type="SMART" id="SM00822"/>
    </source>
</evidence>
<gene>
    <name evidence="5" type="ORF">SAMN05414137_117100</name>
</gene>
<proteinExistence type="inferred from homology"/>
<dbReference type="InterPro" id="IPR036291">
    <property type="entry name" value="NAD(P)-bd_dom_sf"/>
</dbReference>